<dbReference type="GO" id="GO:0016020">
    <property type="term" value="C:membrane"/>
    <property type="evidence" value="ECO:0007669"/>
    <property type="project" value="InterPro"/>
</dbReference>
<evidence type="ECO:0000256" key="3">
    <source>
        <dbReference type="ARBA" id="ARBA00023136"/>
    </source>
</evidence>
<evidence type="ECO:0000256" key="1">
    <source>
        <dbReference type="ARBA" id="ARBA00022692"/>
    </source>
</evidence>
<comment type="caution">
    <text evidence="5">The sequence shown here is derived from an EMBL/GenBank/DDBJ whole genome shotgun (WGS) entry which is preliminary data.</text>
</comment>
<reference evidence="5" key="1">
    <citation type="submission" date="2023-10" db="EMBL/GenBank/DDBJ databases">
        <title>Genome assembly of Pristionchus species.</title>
        <authorList>
            <person name="Yoshida K."/>
            <person name="Sommer R.J."/>
        </authorList>
    </citation>
    <scope>NUCLEOTIDE SEQUENCE</scope>
    <source>
        <strain evidence="5">RS5133</strain>
    </source>
</reference>
<feature type="transmembrane region" description="Helical" evidence="4">
    <location>
        <begin position="30"/>
        <end position="60"/>
    </location>
</feature>
<evidence type="ECO:0000256" key="4">
    <source>
        <dbReference type="SAM" id="Phobius"/>
    </source>
</evidence>
<gene>
    <name evidence="5" type="ORF">PFISCL1PPCAC_8281</name>
</gene>
<dbReference type="GO" id="GO:0005524">
    <property type="term" value="F:ATP binding"/>
    <property type="evidence" value="ECO:0007669"/>
    <property type="project" value="InterPro"/>
</dbReference>
<dbReference type="InterPro" id="IPR036640">
    <property type="entry name" value="ABC1_TM_sf"/>
</dbReference>
<accession>A0AAV5VC11</accession>
<proteinExistence type="predicted"/>
<keyword evidence="6" id="KW-1185">Reference proteome</keyword>
<protein>
    <submittedName>
        <fullName evidence="5">Uncharacterized protein</fullName>
    </submittedName>
</protein>
<evidence type="ECO:0000313" key="6">
    <source>
        <dbReference type="Proteomes" id="UP001432322"/>
    </source>
</evidence>
<feature type="non-terminal residue" evidence="5">
    <location>
        <position position="89"/>
    </location>
</feature>
<dbReference type="Proteomes" id="UP001432322">
    <property type="component" value="Unassembled WGS sequence"/>
</dbReference>
<organism evidence="5 6">
    <name type="scientific">Pristionchus fissidentatus</name>
    <dbReference type="NCBI Taxonomy" id="1538716"/>
    <lineage>
        <taxon>Eukaryota</taxon>
        <taxon>Metazoa</taxon>
        <taxon>Ecdysozoa</taxon>
        <taxon>Nematoda</taxon>
        <taxon>Chromadorea</taxon>
        <taxon>Rhabditida</taxon>
        <taxon>Rhabditina</taxon>
        <taxon>Diplogasteromorpha</taxon>
        <taxon>Diplogasteroidea</taxon>
        <taxon>Neodiplogasteridae</taxon>
        <taxon>Pristionchus</taxon>
    </lineage>
</organism>
<dbReference type="Gene3D" id="1.20.1560.10">
    <property type="entry name" value="ABC transporter type 1, transmembrane domain"/>
    <property type="match status" value="1"/>
</dbReference>
<sequence length="89" mass="9659">VMLSQQVPLVSAPIDYRASLVYENCAATSIMIVICFCFCWPNGFVALFVAMSFIGSFVILGRISDKANTAVDTVDTSAELAVEIFEQAK</sequence>
<keyword evidence="2 4" id="KW-1133">Transmembrane helix</keyword>
<evidence type="ECO:0000256" key="2">
    <source>
        <dbReference type="ARBA" id="ARBA00022989"/>
    </source>
</evidence>
<dbReference type="AlphaFoldDB" id="A0AAV5VC11"/>
<feature type="non-terminal residue" evidence="5">
    <location>
        <position position="1"/>
    </location>
</feature>
<dbReference type="EMBL" id="BTSY01000002">
    <property type="protein sequence ID" value="GMT16984.1"/>
    <property type="molecule type" value="Genomic_DNA"/>
</dbReference>
<keyword evidence="3 4" id="KW-0472">Membrane</keyword>
<keyword evidence="1 4" id="KW-0812">Transmembrane</keyword>
<name>A0AAV5VC11_9BILA</name>
<evidence type="ECO:0000313" key="5">
    <source>
        <dbReference type="EMBL" id="GMT16984.1"/>
    </source>
</evidence>